<dbReference type="GO" id="GO:0033194">
    <property type="term" value="P:response to hydroperoxide"/>
    <property type="evidence" value="ECO:0007669"/>
    <property type="project" value="TreeGrafter"/>
</dbReference>
<dbReference type="PANTHER" id="PTHR30283">
    <property type="entry name" value="PEROXIDE STRESS RESPONSE PROTEIN YAAA"/>
    <property type="match status" value="1"/>
</dbReference>
<dbReference type="GO" id="GO:0005829">
    <property type="term" value="C:cytosol"/>
    <property type="evidence" value="ECO:0007669"/>
    <property type="project" value="TreeGrafter"/>
</dbReference>
<dbReference type="Pfam" id="PF03883">
    <property type="entry name" value="H2O2_YaaD"/>
    <property type="match status" value="1"/>
</dbReference>
<evidence type="ECO:0000313" key="2">
    <source>
        <dbReference type="Proteomes" id="UP000058446"/>
    </source>
</evidence>
<gene>
    <name evidence="1" type="ORF">CLAC_05300</name>
</gene>
<dbReference type="AlphaFoldDB" id="A0A0K2GZL4"/>
<reference evidence="1 2" key="1">
    <citation type="submission" date="2013-10" db="EMBL/GenBank/DDBJ databases">
        <title>Complete genome sequence of Corynebacterium lactis DSM 45799(T), isolated from raw cow milk.</title>
        <authorList>
            <person name="Ruckert C."/>
            <person name="Albersmeier A."/>
            <person name="Lipski A."/>
            <person name="Kalinowski J."/>
        </authorList>
    </citation>
    <scope>NUCLEOTIDE SEQUENCE [LARGE SCALE GENOMIC DNA]</scope>
    <source>
        <strain evidence="1 2">RW2-5</strain>
    </source>
</reference>
<dbReference type="PANTHER" id="PTHR30283:SF4">
    <property type="entry name" value="PEROXIDE STRESS RESISTANCE PROTEIN YAAA"/>
    <property type="match status" value="1"/>
</dbReference>
<keyword evidence="2" id="KW-1185">Reference proteome</keyword>
<dbReference type="STRING" id="1408189.CLAC_05300"/>
<dbReference type="InterPro" id="IPR005583">
    <property type="entry name" value="YaaA"/>
</dbReference>
<name>A0A0K2GZL4_9CORY</name>
<proteinExistence type="predicted"/>
<accession>A0A0K2GZL4</accession>
<evidence type="ECO:0008006" key="3">
    <source>
        <dbReference type="Google" id="ProtNLM"/>
    </source>
</evidence>
<dbReference type="EMBL" id="CP006841">
    <property type="protein sequence ID" value="ALA67225.1"/>
    <property type="molecule type" value="Genomic_DNA"/>
</dbReference>
<evidence type="ECO:0000313" key="1">
    <source>
        <dbReference type="EMBL" id="ALA67225.1"/>
    </source>
</evidence>
<dbReference type="PATRIC" id="fig|1408189.4.peg.1055"/>
<dbReference type="Proteomes" id="UP000058446">
    <property type="component" value="Chromosome"/>
</dbReference>
<dbReference type="KEGG" id="clw:CLAC_05300"/>
<organism evidence="1 2">
    <name type="scientific">Corynebacterium lactis RW2-5</name>
    <dbReference type="NCBI Taxonomy" id="1408189"/>
    <lineage>
        <taxon>Bacteria</taxon>
        <taxon>Bacillati</taxon>
        <taxon>Actinomycetota</taxon>
        <taxon>Actinomycetes</taxon>
        <taxon>Mycobacteriales</taxon>
        <taxon>Corynebacteriaceae</taxon>
        <taxon>Corynebacterium</taxon>
    </lineage>
</organism>
<protein>
    <recommendedName>
        <fullName evidence="3">Peroxide stress protein YaaA</fullName>
    </recommendedName>
</protein>
<sequence length="251" mass="26405">MSGVTMVPMLVVLPPSETKASGGEAPALDLSSLSFPSLTEVRREILADLAALSSDAELAMATLKLGPRLADEVTANAAVRSSATMPALERYTGVLYDALSASDLPHAGRGRLAVGSAAFGVVGGEDLIPHYRLSGTVKLPVTATGETPTLKRRWGKKITEALSDVDFLIDLRSGTYQNLGKVPDATTMTVLTAENKVVSHFNKHYKGLFARAVALADRAPESAAEAVEIGRVAGHDITLAEDGQLIFRVPV</sequence>